<proteinExistence type="predicted"/>
<organism evidence="2 3">
    <name type="scientific">Xanthomonas campestris pv. campestris (strain 8004)</name>
    <dbReference type="NCBI Taxonomy" id="314565"/>
    <lineage>
        <taxon>Bacteria</taxon>
        <taxon>Pseudomonadati</taxon>
        <taxon>Pseudomonadota</taxon>
        <taxon>Gammaproteobacteria</taxon>
        <taxon>Lysobacterales</taxon>
        <taxon>Lysobacteraceae</taxon>
        <taxon>Xanthomonas</taxon>
    </lineage>
</organism>
<dbReference type="EMBL" id="CP000050">
    <property type="protein sequence ID" value="AAY48785.1"/>
    <property type="molecule type" value="Genomic_DNA"/>
</dbReference>
<accession>A0A0H2X847</accession>
<name>A0A0H2X847_XANC8</name>
<dbReference type="AlphaFoldDB" id="A0A0H2X847"/>
<keyword evidence="1" id="KW-0732">Signal</keyword>
<gene>
    <name evidence="2" type="ordered locus">XC_1719</name>
</gene>
<evidence type="ECO:0000313" key="2">
    <source>
        <dbReference type="EMBL" id="AAY48785.1"/>
    </source>
</evidence>
<feature type="chain" id="PRO_5002600957" description="Secreted protein" evidence="1">
    <location>
        <begin position="23"/>
        <end position="230"/>
    </location>
</feature>
<evidence type="ECO:0000256" key="1">
    <source>
        <dbReference type="SAM" id="SignalP"/>
    </source>
</evidence>
<sequence length="230" mass="25405">MMNNRFLLALLAALAASFPAWSSDIGKPATWQSSRSAELNRTRDLPKLTEALIANFDPDGNIVPTTVSEAQFIDLDNDGTLELVALVDYSGRQFFSTMIVITTVNAKPVVVTYRSNGANMDRLGERIITEPENPKKLIVADRFIGGYQGSTASAKEQQLLELRSATLEDVSAHYPSYYLTKRLPALEKQARMSAPVDNADDVGLGPMNSDENKRVLRQEIERAREQSLGK</sequence>
<evidence type="ECO:0008006" key="4">
    <source>
        <dbReference type="Google" id="ProtNLM"/>
    </source>
</evidence>
<dbReference type="HOGENOM" id="CLU_1194517_0_0_6"/>
<protein>
    <recommendedName>
        <fullName evidence="4">Secreted protein</fullName>
    </recommendedName>
</protein>
<reference evidence="2 3" key="1">
    <citation type="journal article" date="2005" name="Genome Res.">
        <title>Comparative and functional genomic analyses of the pathogenicity of phytopathogen Xanthomonas campestris pv. campestris.</title>
        <authorList>
            <person name="Qian W."/>
            <person name="Jia Y."/>
            <person name="Ren S.X."/>
            <person name="He Y.Q."/>
            <person name="Feng J.X."/>
            <person name="Lu L.F."/>
            <person name="Sun Q."/>
            <person name="Ying G."/>
            <person name="Tang D.J."/>
            <person name="Tang H."/>
            <person name="Wu W."/>
            <person name="Hao P."/>
            <person name="Wang L."/>
            <person name="Jiang B.L."/>
            <person name="Zeng S."/>
            <person name="Gu W.Y."/>
            <person name="Lu G."/>
            <person name="Rong L."/>
            <person name="Tian Y."/>
            <person name="Yao Z."/>
            <person name="Fu G."/>
            <person name="Chen B."/>
            <person name="Fang R."/>
            <person name="Qiang B."/>
            <person name="Chen Z."/>
            <person name="Zhao G.P."/>
            <person name="Tang J.L."/>
            <person name="He C."/>
        </authorList>
    </citation>
    <scope>NUCLEOTIDE SEQUENCE [LARGE SCALE GENOMIC DNA]</scope>
    <source>
        <strain evidence="2 3">8004</strain>
    </source>
</reference>
<feature type="signal peptide" evidence="1">
    <location>
        <begin position="1"/>
        <end position="22"/>
    </location>
</feature>
<dbReference type="KEGG" id="xcb:XC_1719"/>
<dbReference type="Proteomes" id="UP000000420">
    <property type="component" value="Chromosome"/>
</dbReference>
<evidence type="ECO:0000313" key="3">
    <source>
        <dbReference type="Proteomes" id="UP000000420"/>
    </source>
</evidence>